<dbReference type="GO" id="GO:0007059">
    <property type="term" value="P:chromosome segregation"/>
    <property type="evidence" value="ECO:0007669"/>
    <property type="project" value="UniProtKB-KW"/>
</dbReference>
<keyword evidence="7" id="KW-0012">Acyltransferase</keyword>
<dbReference type="SMART" id="SM00177">
    <property type="entry name" value="ARF"/>
    <property type="match status" value="1"/>
</dbReference>
<dbReference type="GO" id="GO:0003924">
    <property type="term" value="F:GTPase activity"/>
    <property type="evidence" value="ECO:0007669"/>
    <property type="project" value="InterPro"/>
</dbReference>
<dbReference type="Pfam" id="PF00025">
    <property type="entry name" value="Arf"/>
    <property type="match status" value="1"/>
</dbReference>
<evidence type="ECO:0000256" key="12">
    <source>
        <dbReference type="ARBA" id="ARBA00048848"/>
    </source>
</evidence>
<dbReference type="PROSITE" id="PS51186">
    <property type="entry name" value="GNAT"/>
    <property type="match status" value="1"/>
</dbReference>
<keyword evidence="6 13" id="KW-0342">GTP-binding</keyword>
<comment type="caution">
    <text evidence="16">The sequence shown here is derived from an EMBL/GenBank/DDBJ whole genome shotgun (WGS) entry which is preliminary data.</text>
</comment>
<comment type="catalytic activity">
    <reaction evidence="12">
        <text>N-terminal L-methionyl-[transmembrane protein] + acetyl-CoA = N-terminal N(alpha)-acetyl-L-methionyl-[transmembrane protein] + CoA + H(+)</text>
        <dbReference type="Rhea" id="RHEA:50604"/>
        <dbReference type="Rhea" id="RHEA-COMP:12745"/>
        <dbReference type="Rhea" id="RHEA-COMP:12746"/>
        <dbReference type="ChEBI" id="CHEBI:15378"/>
        <dbReference type="ChEBI" id="CHEBI:57287"/>
        <dbReference type="ChEBI" id="CHEBI:57288"/>
        <dbReference type="ChEBI" id="CHEBI:64731"/>
        <dbReference type="ChEBI" id="CHEBI:133414"/>
        <dbReference type="EC" id="2.3.1.259"/>
    </reaction>
</comment>
<dbReference type="InterPro" id="IPR016181">
    <property type="entry name" value="Acyl_CoA_acyltransferase"/>
</dbReference>
<dbReference type="PROSITE" id="PS51417">
    <property type="entry name" value="ARF"/>
    <property type="match status" value="1"/>
</dbReference>
<dbReference type="InterPro" id="IPR027417">
    <property type="entry name" value="P-loop_NTPase"/>
</dbReference>
<sequence length="415" mass="46157">MREVGWWKAACVGKTTTLEQLKRNYTGKGMEPDRIPPTVGLNVGRITMDHVDAVFWDVGGQIALRELWSSYYEDCNGIVFVVDSGDEKRMRNDVATALRQVLADRRLAHKPLAFLCNKHDLPNALPALLSEGIDDAMHWLLREANNTNNSCIASTGAAAADSAAAAAAELDLTHTKISELNFRRLQPSDYEEVESLHNEWFPVHYDGAFFTAATNGDCYSLAATVPLPAGSVSGREDSDAILGIITVSTGRTAQTENPDTFLEIMRHNTDFFSTVTSHEQSLAYMLTLGTADEARGRGLASELVLRALGEVKRQYPDCGAMYLHVIDYNTAAIRMYEKIGFRCVGFHRGFYTIDGEPYDAYTYAYYYPPAILPVSVYTGLSWFRPLFSTVRSSFRSFVNSTPTEQQPKTPPRIDK</sequence>
<evidence type="ECO:0000313" key="16">
    <source>
        <dbReference type="EMBL" id="KAF4685994.1"/>
    </source>
</evidence>
<evidence type="ECO:0000256" key="8">
    <source>
        <dbReference type="ARBA" id="ARBA00025774"/>
    </source>
</evidence>
<dbReference type="InterPro" id="IPR000182">
    <property type="entry name" value="GNAT_dom"/>
</dbReference>
<reference evidence="16 17" key="1">
    <citation type="submission" date="2020-04" db="EMBL/GenBank/DDBJ databases">
        <title>Perkinsus olseni comparative genomics.</title>
        <authorList>
            <person name="Bogema D.R."/>
        </authorList>
    </citation>
    <scope>NUCLEOTIDE SEQUENCE [LARGE SCALE GENOMIC DNA]</scope>
    <source>
        <strain evidence="16">00978-12</strain>
    </source>
</reference>
<accession>A0A7J6NQ52</accession>
<feature type="binding site" evidence="14">
    <location>
        <position position="38"/>
    </location>
    <ligand>
        <name>Mg(2+)</name>
        <dbReference type="ChEBI" id="CHEBI:18420"/>
    </ligand>
</feature>
<keyword evidence="4" id="KW-0159">Chromosome partition</keyword>
<keyword evidence="14" id="KW-0479">Metal-binding</keyword>
<evidence type="ECO:0000259" key="15">
    <source>
        <dbReference type="PROSITE" id="PS51186"/>
    </source>
</evidence>
<evidence type="ECO:0000256" key="6">
    <source>
        <dbReference type="ARBA" id="ARBA00023134"/>
    </source>
</evidence>
<dbReference type="EMBL" id="JABANP010000239">
    <property type="protein sequence ID" value="KAF4685994.1"/>
    <property type="molecule type" value="Genomic_DNA"/>
</dbReference>
<dbReference type="OrthoDB" id="47374at2759"/>
<evidence type="ECO:0000256" key="9">
    <source>
        <dbReference type="ARBA" id="ARBA00026111"/>
    </source>
</evidence>
<keyword evidence="14" id="KW-0460">Magnesium</keyword>
<dbReference type="Gene3D" id="3.40.50.300">
    <property type="entry name" value="P-loop containing nucleotide triphosphate hydrolases"/>
    <property type="match status" value="1"/>
</dbReference>
<name>A0A7J6NQ52_PEROL</name>
<evidence type="ECO:0000256" key="10">
    <source>
        <dbReference type="ARBA" id="ARBA00026144"/>
    </source>
</evidence>
<dbReference type="GO" id="GO:0000139">
    <property type="term" value="C:Golgi membrane"/>
    <property type="evidence" value="ECO:0007669"/>
    <property type="project" value="TreeGrafter"/>
</dbReference>
<comment type="catalytic activity">
    <reaction evidence="11">
        <text>L-lysyl-[protein] + acetyl-CoA = N(6)-acetyl-L-lysyl-[protein] + CoA + H(+)</text>
        <dbReference type="Rhea" id="RHEA:45948"/>
        <dbReference type="Rhea" id="RHEA-COMP:9752"/>
        <dbReference type="Rhea" id="RHEA-COMP:10731"/>
        <dbReference type="ChEBI" id="CHEBI:15378"/>
        <dbReference type="ChEBI" id="CHEBI:29969"/>
        <dbReference type="ChEBI" id="CHEBI:57287"/>
        <dbReference type="ChEBI" id="CHEBI:57288"/>
        <dbReference type="ChEBI" id="CHEBI:61930"/>
        <dbReference type="EC" id="2.3.1.48"/>
    </reaction>
</comment>
<dbReference type="GO" id="GO:0046872">
    <property type="term" value="F:metal ion binding"/>
    <property type="evidence" value="ECO:0007669"/>
    <property type="project" value="UniProtKB-KW"/>
</dbReference>
<dbReference type="EC" id="2.3.1.259" evidence="9"/>
<evidence type="ECO:0000256" key="13">
    <source>
        <dbReference type="PIRSR" id="PIRSR606689-1"/>
    </source>
</evidence>
<feature type="domain" description="N-acetyltransferase" evidence="15">
    <location>
        <begin position="180"/>
        <end position="368"/>
    </location>
</feature>
<comment type="similarity">
    <text evidence="8">Belongs to the acetyltransferase family. NAA60 subfamily.</text>
</comment>
<evidence type="ECO:0000256" key="2">
    <source>
        <dbReference type="ARBA" id="ARBA00022679"/>
    </source>
</evidence>
<evidence type="ECO:0000256" key="11">
    <source>
        <dbReference type="ARBA" id="ARBA00048017"/>
    </source>
</evidence>
<feature type="binding site" evidence="13">
    <location>
        <begin position="117"/>
        <end position="120"/>
    </location>
    <ligand>
        <name>GTP</name>
        <dbReference type="ChEBI" id="CHEBI:37565"/>
    </ligand>
</feature>
<dbReference type="PANTHER" id="PTHR14744">
    <property type="entry name" value="N-ALPHA-ACETYLTRANSFERASE 60"/>
    <property type="match status" value="1"/>
</dbReference>
<keyword evidence="3 13" id="KW-0547">Nucleotide-binding</keyword>
<dbReference type="Pfam" id="PF00583">
    <property type="entry name" value="Acetyltransf_1"/>
    <property type="match status" value="1"/>
</dbReference>
<dbReference type="GO" id="GO:0004402">
    <property type="term" value="F:histone acetyltransferase activity"/>
    <property type="evidence" value="ECO:0007669"/>
    <property type="project" value="TreeGrafter"/>
</dbReference>
<evidence type="ECO:0000256" key="1">
    <source>
        <dbReference type="ARBA" id="ARBA00013184"/>
    </source>
</evidence>
<dbReference type="PANTHER" id="PTHR14744:SF15">
    <property type="entry name" value="N-ALPHA-ACETYLTRANSFERASE 60"/>
    <property type="match status" value="1"/>
</dbReference>
<organism evidence="16 17">
    <name type="scientific">Perkinsus olseni</name>
    <name type="common">Perkinsus atlanticus</name>
    <dbReference type="NCBI Taxonomy" id="32597"/>
    <lineage>
        <taxon>Eukaryota</taxon>
        <taxon>Sar</taxon>
        <taxon>Alveolata</taxon>
        <taxon>Perkinsozoa</taxon>
        <taxon>Perkinsea</taxon>
        <taxon>Perkinsida</taxon>
        <taxon>Perkinsidae</taxon>
        <taxon>Perkinsus</taxon>
    </lineage>
</organism>
<evidence type="ECO:0000256" key="3">
    <source>
        <dbReference type="ARBA" id="ARBA00022741"/>
    </source>
</evidence>
<dbReference type="Proteomes" id="UP000541610">
    <property type="component" value="Unassembled WGS sequence"/>
</dbReference>
<dbReference type="Gene3D" id="3.40.630.30">
    <property type="match status" value="1"/>
</dbReference>
<dbReference type="SUPFAM" id="SSF55729">
    <property type="entry name" value="Acyl-CoA N-acyltransferases (Nat)"/>
    <property type="match status" value="1"/>
</dbReference>
<gene>
    <name evidence="16" type="primary">NAA60_1</name>
    <name evidence="16" type="ORF">FOZ60_005796</name>
</gene>
<feature type="binding site" evidence="13">
    <location>
        <position position="60"/>
    </location>
    <ligand>
        <name>GTP</name>
        <dbReference type="ChEBI" id="CHEBI:37565"/>
    </ligand>
</feature>
<protein>
    <recommendedName>
        <fullName evidence="10">N-alpha-acetyltransferase 60</fullName>
        <ecNumber evidence="9">2.3.1.259</ecNumber>
        <ecNumber evidence="1">2.3.1.48</ecNumber>
    </recommendedName>
</protein>
<dbReference type="GO" id="GO:0005525">
    <property type="term" value="F:GTP binding"/>
    <property type="evidence" value="ECO:0007669"/>
    <property type="project" value="UniProtKB-KW"/>
</dbReference>
<proteinExistence type="inferred from homology"/>
<dbReference type="EC" id="2.3.1.48" evidence="1"/>
<evidence type="ECO:0000256" key="7">
    <source>
        <dbReference type="ARBA" id="ARBA00023315"/>
    </source>
</evidence>
<feature type="binding site" evidence="14">
    <location>
        <position position="15"/>
    </location>
    <ligand>
        <name>Mg(2+)</name>
        <dbReference type="ChEBI" id="CHEBI:18420"/>
    </ligand>
</feature>
<evidence type="ECO:0000256" key="4">
    <source>
        <dbReference type="ARBA" id="ARBA00022829"/>
    </source>
</evidence>
<keyword evidence="5" id="KW-0156">Chromatin regulator</keyword>
<dbReference type="GO" id="GO:0120518">
    <property type="term" value="F:protein N-terminal-methionine acetyltransferase activity"/>
    <property type="evidence" value="ECO:0007669"/>
    <property type="project" value="UniProtKB-EC"/>
</dbReference>
<dbReference type="InterPro" id="IPR045141">
    <property type="entry name" value="NAA60-like"/>
</dbReference>
<evidence type="ECO:0000256" key="14">
    <source>
        <dbReference type="PIRSR" id="PIRSR606689-2"/>
    </source>
</evidence>
<dbReference type="InterPro" id="IPR006689">
    <property type="entry name" value="Small_GTPase_ARF/SAR"/>
</dbReference>
<evidence type="ECO:0000313" key="17">
    <source>
        <dbReference type="Proteomes" id="UP000541610"/>
    </source>
</evidence>
<dbReference type="SUPFAM" id="SSF52540">
    <property type="entry name" value="P-loop containing nucleoside triphosphate hydrolases"/>
    <property type="match status" value="1"/>
</dbReference>
<keyword evidence="2 16" id="KW-0808">Transferase</keyword>
<evidence type="ECO:0000256" key="5">
    <source>
        <dbReference type="ARBA" id="ARBA00022853"/>
    </source>
</evidence>
<dbReference type="AlphaFoldDB" id="A0A7J6NQ52"/>